<accession>A0ABR3NHV7</accession>
<comment type="similarity">
    <text evidence="1">Belongs to the TRAFAC class TrmE-Era-EngA-EngB-Septin-like GTPase superfamily. AIG1/Toc34/Toc159-like paraseptin GTPase family. IAN subfamily.</text>
</comment>
<dbReference type="SUPFAM" id="SSF52540">
    <property type="entry name" value="P-loop containing nucleoside triphosphate hydrolases"/>
    <property type="match status" value="1"/>
</dbReference>
<dbReference type="Pfam" id="PF04548">
    <property type="entry name" value="AIG1"/>
    <property type="match status" value="1"/>
</dbReference>
<dbReference type="PANTHER" id="PTHR10903:SF188">
    <property type="entry name" value="GTPASE IMAP FAMILY MEMBER 2-LIKE-RELATED"/>
    <property type="match status" value="1"/>
</dbReference>
<evidence type="ECO:0000256" key="1">
    <source>
        <dbReference type="ARBA" id="ARBA00008535"/>
    </source>
</evidence>
<sequence length="171" mass="18773">MSESEPLLSSDCSGNSYESNILTSQISIILVGKIGAGKSATGNTILGQKRFHSVASPTAVTTMCRRENVQQGGRLISVIDMPGFSGSLTKEMKTHVMQCVDLSAPGPRVFLLVINLDARFTQEDVNVVKLIQENFGKTAVDFFIVCSLVQISWKIKLERVCRGKRESKEIY</sequence>
<keyword evidence="2" id="KW-0547">Nucleotide-binding</keyword>
<dbReference type="PANTHER" id="PTHR10903">
    <property type="entry name" value="GTPASE, IMAP FAMILY MEMBER-RELATED"/>
    <property type="match status" value="1"/>
</dbReference>
<proteinExistence type="inferred from homology"/>
<evidence type="ECO:0000313" key="5">
    <source>
        <dbReference type="EMBL" id="KAL1276566.1"/>
    </source>
</evidence>
<feature type="domain" description="AIG1-type G" evidence="4">
    <location>
        <begin position="23"/>
        <end position="171"/>
    </location>
</feature>
<dbReference type="EMBL" id="JAYMGO010000004">
    <property type="protein sequence ID" value="KAL1276566.1"/>
    <property type="molecule type" value="Genomic_DNA"/>
</dbReference>
<dbReference type="PROSITE" id="PS51720">
    <property type="entry name" value="G_AIG1"/>
    <property type="match status" value="1"/>
</dbReference>
<dbReference type="InterPro" id="IPR027417">
    <property type="entry name" value="P-loop_NTPase"/>
</dbReference>
<evidence type="ECO:0000313" key="6">
    <source>
        <dbReference type="Proteomes" id="UP001558613"/>
    </source>
</evidence>
<comment type="caution">
    <text evidence="5">The sequence shown here is derived from an EMBL/GenBank/DDBJ whole genome shotgun (WGS) entry which is preliminary data.</text>
</comment>
<evidence type="ECO:0000256" key="3">
    <source>
        <dbReference type="ARBA" id="ARBA00023134"/>
    </source>
</evidence>
<name>A0ABR3NHV7_9TELE</name>
<keyword evidence="3" id="KW-0342">GTP-binding</keyword>
<gene>
    <name evidence="5" type="ORF">QQF64_036189</name>
</gene>
<evidence type="ECO:0000259" key="4">
    <source>
        <dbReference type="PROSITE" id="PS51720"/>
    </source>
</evidence>
<organism evidence="5 6">
    <name type="scientific">Cirrhinus molitorella</name>
    <name type="common">mud carp</name>
    <dbReference type="NCBI Taxonomy" id="172907"/>
    <lineage>
        <taxon>Eukaryota</taxon>
        <taxon>Metazoa</taxon>
        <taxon>Chordata</taxon>
        <taxon>Craniata</taxon>
        <taxon>Vertebrata</taxon>
        <taxon>Euteleostomi</taxon>
        <taxon>Actinopterygii</taxon>
        <taxon>Neopterygii</taxon>
        <taxon>Teleostei</taxon>
        <taxon>Ostariophysi</taxon>
        <taxon>Cypriniformes</taxon>
        <taxon>Cyprinidae</taxon>
        <taxon>Labeoninae</taxon>
        <taxon>Labeonini</taxon>
        <taxon>Cirrhinus</taxon>
    </lineage>
</organism>
<dbReference type="Proteomes" id="UP001558613">
    <property type="component" value="Unassembled WGS sequence"/>
</dbReference>
<protein>
    <recommendedName>
        <fullName evidence="4">AIG1-type G domain-containing protein</fullName>
    </recommendedName>
</protein>
<dbReference type="InterPro" id="IPR006703">
    <property type="entry name" value="G_AIG1"/>
</dbReference>
<keyword evidence="6" id="KW-1185">Reference proteome</keyword>
<reference evidence="5 6" key="1">
    <citation type="submission" date="2023-09" db="EMBL/GenBank/DDBJ databases">
        <authorList>
            <person name="Wang M."/>
        </authorList>
    </citation>
    <scope>NUCLEOTIDE SEQUENCE [LARGE SCALE GENOMIC DNA]</scope>
    <source>
        <strain evidence="5">GT-2023</strain>
        <tissue evidence="5">Liver</tissue>
    </source>
</reference>
<dbReference type="InterPro" id="IPR045058">
    <property type="entry name" value="GIMA/IAN/Toc"/>
</dbReference>
<evidence type="ECO:0000256" key="2">
    <source>
        <dbReference type="ARBA" id="ARBA00022741"/>
    </source>
</evidence>
<dbReference type="Gene3D" id="3.40.50.300">
    <property type="entry name" value="P-loop containing nucleotide triphosphate hydrolases"/>
    <property type="match status" value="1"/>
</dbReference>